<dbReference type="OrthoDB" id="2189463at2759"/>
<keyword evidence="8 11" id="KW-1133">Transmembrane helix</keyword>
<dbReference type="Pfam" id="PF12271">
    <property type="entry name" value="Chs7"/>
    <property type="match status" value="1"/>
</dbReference>
<keyword evidence="5 11" id="KW-0812">Transmembrane</keyword>
<dbReference type="PANTHER" id="PTHR35329:SF2">
    <property type="entry name" value="CHITIN SYNTHASE EXPORT CHAPERONE"/>
    <property type="match status" value="1"/>
</dbReference>
<dbReference type="GO" id="GO:0015031">
    <property type="term" value="P:protein transport"/>
    <property type="evidence" value="ECO:0007669"/>
    <property type="project" value="UniProtKB-KW"/>
</dbReference>
<feature type="transmembrane region" description="Helical" evidence="11">
    <location>
        <begin position="48"/>
        <end position="72"/>
    </location>
</feature>
<dbReference type="GO" id="GO:0006457">
    <property type="term" value="P:protein folding"/>
    <property type="evidence" value="ECO:0007669"/>
    <property type="project" value="TreeGrafter"/>
</dbReference>
<dbReference type="InterPro" id="IPR022057">
    <property type="entry name" value="Chs7"/>
</dbReference>
<evidence type="ECO:0000256" key="3">
    <source>
        <dbReference type="ARBA" id="ARBA00018354"/>
    </source>
</evidence>
<dbReference type="eggNOG" id="ENOG502QRVH">
    <property type="taxonomic scope" value="Eukaryota"/>
</dbReference>
<keyword evidence="7" id="KW-0653">Protein transport</keyword>
<keyword evidence="6" id="KW-0256">Endoplasmic reticulum</keyword>
<sequence>MGFGDFDTICRNAPIPLCALVGSISNIDLGVGIEPDCYARNVELANTIIFQPATSFAHIAALIMAVIMVLHVRSKFTAVGRKEITTFFYIYMLLTFISLCIDSGVVPPGSDPYSYFVAVQAGLASALCVCLLINGFVGFQLYEDGTTLSVWLLRSISFAFFVITFLVSLATFKSWAGLGPTKTIGLFVVLYLISAICLAVYIVMQFILVLNTLQDRWPLGDLSFGAGFLIVGQVILYAVSNTICRKVQHYLDGVFFTTICNLLAVMMVYKYWDSITREDLEFSVGTKANNWEVKGLLPDDDRRTTIYQDGDYASSIAGAPPRNSNYGGFSY</sequence>
<dbReference type="GO" id="GO:0071555">
    <property type="term" value="P:cell wall organization"/>
    <property type="evidence" value="ECO:0007669"/>
    <property type="project" value="UniProtKB-KW"/>
</dbReference>
<evidence type="ECO:0000256" key="2">
    <source>
        <dbReference type="ARBA" id="ARBA00009274"/>
    </source>
</evidence>
<keyword evidence="4" id="KW-0813">Transport</keyword>
<evidence type="ECO:0000256" key="9">
    <source>
        <dbReference type="ARBA" id="ARBA00023136"/>
    </source>
</evidence>
<evidence type="ECO:0000256" key="1">
    <source>
        <dbReference type="ARBA" id="ARBA00004477"/>
    </source>
</evidence>
<feature type="transmembrane region" description="Helical" evidence="11">
    <location>
        <begin position="249"/>
        <end position="269"/>
    </location>
</feature>
<reference evidence="12" key="1">
    <citation type="submission" date="2016-03" db="EMBL/GenBank/DDBJ databases">
        <title>Updated assembly of Pseudogymnoascus destructans, the fungus causing white-nose syndrome of bats.</title>
        <authorList>
            <person name="Palmer J.M."/>
            <person name="Drees K.P."/>
            <person name="Foster J.T."/>
            <person name="Lindner D.L."/>
        </authorList>
    </citation>
    <scope>NUCLEOTIDE SEQUENCE [LARGE SCALE GENOMIC DNA]</scope>
    <source>
        <strain evidence="12">20631-21</strain>
    </source>
</reference>
<gene>
    <name evidence="12" type="primary">CHS7</name>
    <name evidence="12" type="ORF">VC83_05759</name>
</gene>
<evidence type="ECO:0000256" key="7">
    <source>
        <dbReference type="ARBA" id="ARBA00022927"/>
    </source>
</evidence>
<feature type="transmembrane region" description="Helical" evidence="11">
    <location>
        <begin position="222"/>
        <end position="243"/>
    </location>
</feature>
<feature type="transmembrane region" description="Helical" evidence="11">
    <location>
        <begin position="84"/>
        <end position="107"/>
    </location>
</feature>
<dbReference type="EMBL" id="KV441399">
    <property type="protein sequence ID" value="OAF57629.1"/>
    <property type="molecule type" value="Genomic_DNA"/>
</dbReference>
<evidence type="ECO:0000256" key="4">
    <source>
        <dbReference type="ARBA" id="ARBA00022448"/>
    </source>
</evidence>
<evidence type="ECO:0000256" key="11">
    <source>
        <dbReference type="SAM" id="Phobius"/>
    </source>
</evidence>
<dbReference type="GeneID" id="36288823"/>
<evidence type="ECO:0000256" key="5">
    <source>
        <dbReference type="ARBA" id="ARBA00022692"/>
    </source>
</evidence>
<dbReference type="Proteomes" id="UP000077154">
    <property type="component" value="Unassembled WGS sequence"/>
</dbReference>
<keyword evidence="10" id="KW-0961">Cell wall biogenesis/degradation</keyword>
<dbReference type="VEuPathDB" id="FungiDB:GMDG_04205"/>
<feature type="transmembrane region" description="Helical" evidence="11">
    <location>
        <begin position="151"/>
        <end position="172"/>
    </location>
</feature>
<organism evidence="12">
    <name type="scientific">Pseudogymnoascus destructans</name>
    <dbReference type="NCBI Taxonomy" id="655981"/>
    <lineage>
        <taxon>Eukaryota</taxon>
        <taxon>Fungi</taxon>
        <taxon>Dikarya</taxon>
        <taxon>Ascomycota</taxon>
        <taxon>Pezizomycotina</taxon>
        <taxon>Leotiomycetes</taxon>
        <taxon>Thelebolales</taxon>
        <taxon>Thelebolaceae</taxon>
        <taxon>Pseudogymnoascus</taxon>
    </lineage>
</organism>
<evidence type="ECO:0000256" key="8">
    <source>
        <dbReference type="ARBA" id="ARBA00022989"/>
    </source>
</evidence>
<keyword evidence="9 11" id="KW-0472">Membrane</keyword>
<proteinExistence type="inferred from homology"/>
<name>A0A177A631_9PEZI</name>
<feature type="transmembrane region" description="Helical" evidence="11">
    <location>
        <begin position="113"/>
        <end position="139"/>
    </location>
</feature>
<dbReference type="RefSeq" id="XP_024322917.1">
    <property type="nucleotide sequence ID" value="XM_024469373.1"/>
</dbReference>
<evidence type="ECO:0000256" key="6">
    <source>
        <dbReference type="ARBA" id="ARBA00022824"/>
    </source>
</evidence>
<dbReference type="AlphaFoldDB" id="A0A177A631"/>
<evidence type="ECO:0000313" key="12">
    <source>
        <dbReference type="EMBL" id="OAF57629.1"/>
    </source>
</evidence>
<protein>
    <recommendedName>
        <fullName evidence="3">Chitin synthase export chaperone</fullName>
    </recommendedName>
</protein>
<dbReference type="PANTHER" id="PTHR35329">
    <property type="entry name" value="CHITIN SYNTHASE EXPORT CHAPERONE"/>
    <property type="match status" value="1"/>
</dbReference>
<dbReference type="GO" id="GO:0051082">
    <property type="term" value="F:unfolded protein binding"/>
    <property type="evidence" value="ECO:0007669"/>
    <property type="project" value="TreeGrafter"/>
</dbReference>
<evidence type="ECO:0000256" key="10">
    <source>
        <dbReference type="ARBA" id="ARBA00023316"/>
    </source>
</evidence>
<comment type="subcellular location">
    <subcellularLocation>
        <location evidence="1">Endoplasmic reticulum membrane</location>
        <topology evidence="1">Multi-pass membrane protein</topology>
    </subcellularLocation>
</comment>
<accession>A0A177A631</accession>
<feature type="transmembrane region" description="Helical" evidence="11">
    <location>
        <begin position="184"/>
        <end position="210"/>
    </location>
</feature>
<dbReference type="GO" id="GO:0005789">
    <property type="term" value="C:endoplasmic reticulum membrane"/>
    <property type="evidence" value="ECO:0007669"/>
    <property type="project" value="UniProtKB-SubCell"/>
</dbReference>
<comment type="similarity">
    <text evidence="2">Belongs to the CHS7 family.</text>
</comment>